<keyword evidence="6" id="KW-0808">Transferase</keyword>
<evidence type="ECO:0000259" key="10">
    <source>
        <dbReference type="PROSITE" id="PS50075"/>
    </source>
</evidence>
<dbReference type="Pfam" id="PF08242">
    <property type="entry name" value="Methyltransf_12"/>
    <property type="match status" value="1"/>
</dbReference>
<dbReference type="InterPro" id="IPR020841">
    <property type="entry name" value="PKS_Beta-ketoAc_synthase_dom"/>
</dbReference>
<dbReference type="SMART" id="SM01294">
    <property type="entry name" value="PKS_PP_betabranch"/>
    <property type="match status" value="2"/>
</dbReference>
<keyword evidence="8" id="KW-0511">Multifunctional enzyme</keyword>
<dbReference type="InterPro" id="IPR054514">
    <property type="entry name" value="RhiE-like_linker"/>
</dbReference>
<keyword evidence="3" id="KW-0596">Phosphopantetheine</keyword>
<dbReference type="InterPro" id="IPR050091">
    <property type="entry name" value="PKS_NRPS_Biosynth_Enz"/>
</dbReference>
<proteinExistence type="predicted"/>
<dbReference type="InterPro" id="IPR001031">
    <property type="entry name" value="Thioesterase"/>
</dbReference>
<dbReference type="PROSITE" id="PS50075">
    <property type="entry name" value="CARRIER"/>
    <property type="match status" value="2"/>
</dbReference>
<dbReference type="PROSITE" id="PS52004">
    <property type="entry name" value="KS3_2"/>
    <property type="match status" value="1"/>
</dbReference>
<dbReference type="Pfam" id="PF00975">
    <property type="entry name" value="Thioesterase"/>
    <property type="match status" value="1"/>
</dbReference>
<dbReference type="Gene3D" id="3.40.50.1820">
    <property type="entry name" value="alpha/beta hydrolase"/>
    <property type="match status" value="1"/>
</dbReference>
<dbReference type="Gene3D" id="3.40.47.10">
    <property type="match status" value="1"/>
</dbReference>
<evidence type="ECO:0000313" key="12">
    <source>
        <dbReference type="EMBL" id="AKJ29421.1"/>
    </source>
</evidence>
<dbReference type="Gene3D" id="1.10.1200.10">
    <property type="entry name" value="ACP-like"/>
    <property type="match status" value="3"/>
</dbReference>
<organism evidence="12 13">
    <name type="scientific">Caldimonas brevitalea</name>
    <dbReference type="NCBI Taxonomy" id="413882"/>
    <lineage>
        <taxon>Bacteria</taxon>
        <taxon>Pseudomonadati</taxon>
        <taxon>Pseudomonadota</taxon>
        <taxon>Betaproteobacteria</taxon>
        <taxon>Burkholderiales</taxon>
        <taxon>Sphaerotilaceae</taxon>
        <taxon>Caldimonas</taxon>
    </lineage>
</organism>
<dbReference type="SUPFAM" id="SSF53335">
    <property type="entry name" value="S-adenosyl-L-methionine-dependent methyltransferases"/>
    <property type="match status" value="1"/>
</dbReference>
<evidence type="ECO:0000256" key="2">
    <source>
        <dbReference type="ARBA" id="ARBA00004792"/>
    </source>
</evidence>
<dbReference type="SUPFAM" id="SSF53474">
    <property type="entry name" value="alpha/beta-Hydrolases"/>
    <property type="match status" value="1"/>
</dbReference>
<keyword evidence="4" id="KW-0963">Cytoplasm</keyword>
<dbReference type="InterPro" id="IPR029058">
    <property type="entry name" value="AB_hydrolase_fold"/>
</dbReference>
<dbReference type="KEGG" id="pbh:AAW51_2730"/>
<dbReference type="Pfam" id="PF00550">
    <property type="entry name" value="PP-binding"/>
    <property type="match status" value="3"/>
</dbReference>
<dbReference type="InterPro" id="IPR020806">
    <property type="entry name" value="PKS_PP-bd"/>
</dbReference>
<evidence type="ECO:0000256" key="3">
    <source>
        <dbReference type="ARBA" id="ARBA00022450"/>
    </source>
</evidence>
<evidence type="ECO:0000259" key="11">
    <source>
        <dbReference type="PROSITE" id="PS52004"/>
    </source>
</evidence>
<dbReference type="InterPro" id="IPR036736">
    <property type="entry name" value="ACP-like_sf"/>
</dbReference>
<dbReference type="PROSITE" id="PS00012">
    <property type="entry name" value="PHOSPHOPANTETHEINE"/>
    <property type="match status" value="3"/>
</dbReference>
<feature type="domain" description="Ketosynthase family 3 (KS3)" evidence="11">
    <location>
        <begin position="612"/>
        <end position="1047"/>
    </location>
</feature>
<dbReference type="Proteomes" id="UP000035352">
    <property type="component" value="Chromosome"/>
</dbReference>
<dbReference type="CDD" id="cd00833">
    <property type="entry name" value="PKS"/>
    <property type="match status" value="1"/>
</dbReference>
<dbReference type="InterPro" id="IPR013217">
    <property type="entry name" value="Methyltransf_12"/>
</dbReference>
<dbReference type="OrthoDB" id="9036177at2"/>
<dbReference type="InterPro" id="IPR029063">
    <property type="entry name" value="SAM-dependent_MTases_sf"/>
</dbReference>
<dbReference type="InterPro" id="IPR016039">
    <property type="entry name" value="Thiolase-like"/>
</dbReference>
<accession>A0A0G3BPZ5</accession>
<dbReference type="RefSeq" id="WP_053013545.1">
    <property type="nucleotide sequence ID" value="NZ_CP011371.1"/>
</dbReference>
<dbReference type="InterPro" id="IPR006162">
    <property type="entry name" value="Ppantetheine_attach_site"/>
</dbReference>
<dbReference type="GO" id="GO:0006633">
    <property type="term" value="P:fatty acid biosynthetic process"/>
    <property type="evidence" value="ECO:0007669"/>
    <property type="project" value="TreeGrafter"/>
</dbReference>
<reference evidence="12 13" key="1">
    <citation type="submission" date="2015-05" db="EMBL/GenBank/DDBJ databases">
        <authorList>
            <person name="Tang B."/>
            <person name="Yu Y."/>
        </authorList>
    </citation>
    <scope>NUCLEOTIDE SEQUENCE [LARGE SCALE GENOMIC DNA]</scope>
    <source>
        <strain evidence="12 13">DSM 7029</strain>
    </source>
</reference>
<dbReference type="SMART" id="SM00825">
    <property type="entry name" value="PKS_KS"/>
    <property type="match status" value="1"/>
</dbReference>
<keyword evidence="7" id="KW-0677">Repeat</keyword>
<dbReference type="GO" id="GO:0005737">
    <property type="term" value="C:cytoplasm"/>
    <property type="evidence" value="ECO:0007669"/>
    <property type="project" value="UniProtKB-SubCell"/>
</dbReference>
<gene>
    <name evidence="12" type="ORF">AAW51_2730</name>
</gene>
<evidence type="ECO:0000256" key="4">
    <source>
        <dbReference type="ARBA" id="ARBA00022490"/>
    </source>
</evidence>
<dbReference type="InterPro" id="IPR014030">
    <property type="entry name" value="Ketoacyl_synth_N"/>
</dbReference>
<dbReference type="SMART" id="SM00823">
    <property type="entry name" value="PKS_PP"/>
    <property type="match status" value="3"/>
</dbReference>
<dbReference type="GO" id="GO:0031177">
    <property type="term" value="F:phosphopantetheine binding"/>
    <property type="evidence" value="ECO:0007669"/>
    <property type="project" value="InterPro"/>
</dbReference>
<dbReference type="SUPFAM" id="SSF47336">
    <property type="entry name" value="ACP-like"/>
    <property type="match status" value="3"/>
</dbReference>
<evidence type="ECO:0000256" key="8">
    <source>
        <dbReference type="ARBA" id="ARBA00023268"/>
    </source>
</evidence>
<keyword evidence="5" id="KW-0597">Phosphoprotein</keyword>
<dbReference type="STRING" id="413882.AAW51_2730"/>
<evidence type="ECO:0000256" key="9">
    <source>
        <dbReference type="SAM" id="MobiDB-lite"/>
    </source>
</evidence>
<evidence type="ECO:0000256" key="6">
    <source>
        <dbReference type="ARBA" id="ARBA00022679"/>
    </source>
</evidence>
<comment type="subcellular location">
    <subcellularLocation>
        <location evidence="1">Cytoplasm</location>
    </subcellularLocation>
</comment>
<dbReference type="PATRIC" id="fig|413882.6.peg.2849"/>
<dbReference type="InterPro" id="IPR014031">
    <property type="entry name" value="Ketoacyl_synth_C"/>
</dbReference>
<dbReference type="Pfam" id="PF02801">
    <property type="entry name" value="Ketoacyl-synt_C"/>
    <property type="match status" value="1"/>
</dbReference>
<dbReference type="Pfam" id="PF22336">
    <property type="entry name" value="RhiE-like_linker"/>
    <property type="match status" value="1"/>
</dbReference>
<dbReference type="InterPro" id="IPR009081">
    <property type="entry name" value="PP-bd_ACP"/>
</dbReference>
<dbReference type="Pfam" id="PF00109">
    <property type="entry name" value="ketoacyl-synt"/>
    <property type="match status" value="1"/>
</dbReference>
<evidence type="ECO:0000256" key="7">
    <source>
        <dbReference type="ARBA" id="ARBA00022737"/>
    </source>
</evidence>
<sequence>MKKLLIDILWCHLCSLGMFARTHDTVSSLRTQAGVLPMYEPWLRESLRIFEQQGYLQRSADDITLTSPPVATVDQLWPQWEQEKAQWLANQDLQAQMVLLDQTLRELPTVLLGKKLATQIIFPDSSLALVENIYKHNPMADYFNQALATRVAVYVEQRARQTPATPVRIVEIGAGTGATTAVVLAKLAQLHPAIQEYCYTDLSKAFLSHAERSYGPANPFLTYRLLNIETPLPAQGFEVGGFDLVVAANVLHATRNIRHTLRQAKGLLKPNGLIFLNELTTHSLFNHLTFGLLEGWWLYEDAELRIPGSPGLLPQTWQHVLEAEGFRGVSFPCPDAMDLGQQIILAESDGVVRSAASPAAAPAPAASPAAATPPADANGRQVETLLLEQLATALRIDKHRLRSDEPFSSYGLDSIIAVNLTRSINQALGVDLEITVMFEHNTVDALLEHILRQHPALAAPRAAAEAPRSSAAAALPSAAVSLHKTLVRVLADALRIDAARIDPEEPFSSYGLDSIIAVNVTRLINQTLDIDLDITVMFEHGSLKQLCDFITLQHPRLAETRPSPEVPLHALPETQAAPSPATTPARTSAPQPTVAEEAPRAAAVRADNAADENAFAIIGIHAQFPGAQDLKTFWQVIAEGRNCIGAPPLHRQDWKRHANAGASGVAGKWGGFLNGVHEFDPLFFGIAPSEAEQMSPEQRLLLMSVWNAVEDAGYTPKTLAAAPTGVFIATSPSEYQPPPAPAGEDRPPLLAAPSLSMIPNRISYLLNLQGPSEFCETTCSSSLVALHRAVQSIRLGECEQAIVGGVNLVLSPAGYAGMEAVNMLSPDGRVQPFQPGAAGTVRSEGVASVLLKPLRRALADHDFVYAVVKGTAVAHGGRGVSLTAPNILGMKTAMQQAYRRAGIDPRTVSYIEAHGMASVLADSAEIGAFKAALQTLASEAPRPLAGGGDAPAYIGTLKPCIGHAEVVSGMAALIKVVLAMRHQTIPAIAGFTQLHEAISVADSRLKMAVENLPWDRLTDPRGQALPRRASINSYGIGGVNAHAVLEEYLPVGPQLQQQHEAEVSAQIIVLSAKDLPSLLSRAEHLLAYLDGEPDLALADVAHTLQVGREPMACRWATVVPTRQALEAALREFIRSSSVGAGEPREAPRYFVGTTAQASPEVAEIFSGKIGDAVTAAFLAEQRLEDIAHYWVKGATINWALVSQGRRVRKLPLPGYPFKPVSIGRDQELPAANARPDEVEHTLAGPATGQQDDPHAEDGPAAVLGILASVLGLTAQEWDHDRPLSDYGLNSLLLIRVLHQIRSRYPAFQAAWVQAHHTARDVLARLADLEAPHLAGGNVVRLGQTYPELIQLNARTQGQPVFWVHGALGSVETYQAIADRSERPFYALQARGFMTSHEPLKGVEAMAAYYIDAMRSVQPQGPYDIGGFCLGGIVGYEMTRQLQLQQQGVNSLVMVDSPDNTAFKQSAGTANIPTKNAALQVINMLLWPPGVSDLNQIMNRMIHQDEVDPKLEDENFIDRLAELARQRGLAMSPDRIKAFIRQNIAVQVAYQFNEFVIRPLPQPDAAQCHYFRNRQGLFYGAMSPYFTTAHDTFSLDHINYWQDWERELKSFNMVDIEAANHMTILFEDHSLNTIAGACQNLYSIDKLQSYA</sequence>
<dbReference type="Gene3D" id="1.10.1240.100">
    <property type="match status" value="1"/>
</dbReference>
<dbReference type="Gene3D" id="3.40.50.150">
    <property type="entry name" value="Vaccinia Virus protein VP39"/>
    <property type="match status" value="1"/>
</dbReference>
<comment type="pathway">
    <text evidence="2">Antibiotic biosynthesis.</text>
</comment>
<evidence type="ECO:0000313" key="13">
    <source>
        <dbReference type="Proteomes" id="UP000035352"/>
    </source>
</evidence>
<name>A0A0G3BPZ5_9BURK</name>
<dbReference type="PANTHER" id="PTHR43775:SF37">
    <property type="entry name" value="SI:DKEY-61P9.11"/>
    <property type="match status" value="1"/>
</dbReference>
<dbReference type="PANTHER" id="PTHR43775">
    <property type="entry name" value="FATTY ACID SYNTHASE"/>
    <property type="match status" value="1"/>
</dbReference>
<feature type="region of interest" description="Disordered" evidence="9">
    <location>
        <begin position="575"/>
        <end position="605"/>
    </location>
</feature>
<dbReference type="EMBL" id="CP011371">
    <property type="protein sequence ID" value="AKJ29421.1"/>
    <property type="molecule type" value="Genomic_DNA"/>
</dbReference>
<dbReference type="SUPFAM" id="SSF53901">
    <property type="entry name" value="Thiolase-like"/>
    <property type="match status" value="1"/>
</dbReference>
<feature type="domain" description="Carrier" evidence="10">
    <location>
        <begin position="377"/>
        <end position="454"/>
    </location>
</feature>
<dbReference type="CDD" id="cd02440">
    <property type="entry name" value="AdoMet_MTases"/>
    <property type="match status" value="1"/>
</dbReference>
<keyword evidence="13" id="KW-1185">Reference proteome</keyword>
<dbReference type="GO" id="GO:0071770">
    <property type="term" value="P:DIM/DIP cell wall layer assembly"/>
    <property type="evidence" value="ECO:0007669"/>
    <property type="project" value="TreeGrafter"/>
</dbReference>
<dbReference type="GO" id="GO:0004312">
    <property type="term" value="F:fatty acid synthase activity"/>
    <property type="evidence" value="ECO:0007669"/>
    <property type="project" value="TreeGrafter"/>
</dbReference>
<dbReference type="GO" id="GO:0005886">
    <property type="term" value="C:plasma membrane"/>
    <property type="evidence" value="ECO:0007669"/>
    <property type="project" value="TreeGrafter"/>
</dbReference>
<evidence type="ECO:0000256" key="1">
    <source>
        <dbReference type="ARBA" id="ARBA00004496"/>
    </source>
</evidence>
<protein>
    <submittedName>
        <fullName evidence="12">Malonyl CoA-acyl carrier protein transacylase</fullName>
    </submittedName>
</protein>
<feature type="domain" description="Carrier" evidence="10">
    <location>
        <begin position="477"/>
        <end position="554"/>
    </location>
</feature>
<evidence type="ECO:0000256" key="5">
    <source>
        <dbReference type="ARBA" id="ARBA00022553"/>
    </source>
</evidence>